<dbReference type="InParanoid" id="A0A067QIK8"/>
<evidence type="ECO:0000256" key="10">
    <source>
        <dbReference type="ARBA" id="ARBA00022778"/>
    </source>
</evidence>
<evidence type="ECO:0000256" key="1">
    <source>
        <dbReference type="ARBA" id="ARBA00004514"/>
    </source>
</evidence>
<feature type="binding site" evidence="18">
    <location>
        <position position="150"/>
    </location>
    <ligand>
        <name>ATP</name>
        <dbReference type="ChEBI" id="CHEBI:30616"/>
    </ligand>
</feature>
<dbReference type="Gene3D" id="3.40.50.300">
    <property type="entry name" value="P-loop containing nucleotide triphosphate hydrolases"/>
    <property type="match status" value="1"/>
</dbReference>
<dbReference type="Proteomes" id="UP000027135">
    <property type="component" value="Unassembled WGS sequence"/>
</dbReference>
<accession>A0A067QIK8</accession>
<dbReference type="GO" id="GO:0005524">
    <property type="term" value="F:ATP binding"/>
    <property type="evidence" value="ECO:0007669"/>
    <property type="project" value="UniProtKB-KW"/>
</dbReference>
<evidence type="ECO:0000256" key="2">
    <source>
        <dbReference type="ARBA" id="ARBA00005017"/>
    </source>
</evidence>
<protein>
    <recommendedName>
        <fullName evidence="17">Phosphomevalonate kinase</fullName>
        <ecNumber evidence="3">2.7.4.2</ecNumber>
    </recommendedName>
</protein>
<evidence type="ECO:0000313" key="19">
    <source>
        <dbReference type="EMBL" id="KDR07077.1"/>
    </source>
</evidence>
<evidence type="ECO:0000256" key="4">
    <source>
        <dbReference type="ARBA" id="ARBA00022490"/>
    </source>
</evidence>
<keyword evidence="14" id="KW-0443">Lipid metabolism</keyword>
<keyword evidence="9 19" id="KW-0418">Kinase</keyword>
<evidence type="ECO:0000256" key="14">
    <source>
        <dbReference type="ARBA" id="ARBA00023098"/>
    </source>
</evidence>
<evidence type="ECO:0000256" key="9">
    <source>
        <dbReference type="ARBA" id="ARBA00022777"/>
    </source>
</evidence>
<dbReference type="GO" id="GO:0006695">
    <property type="term" value="P:cholesterol biosynthetic process"/>
    <property type="evidence" value="ECO:0007669"/>
    <property type="project" value="UniProtKB-KW"/>
</dbReference>
<evidence type="ECO:0000256" key="11">
    <source>
        <dbReference type="ARBA" id="ARBA00022840"/>
    </source>
</evidence>
<dbReference type="GO" id="GO:0005829">
    <property type="term" value="C:cytosol"/>
    <property type="evidence" value="ECO:0007669"/>
    <property type="project" value="UniProtKB-SubCell"/>
</dbReference>
<evidence type="ECO:0000256" key="12">
    <source>
        <dbReference type="ARBA" id="ARBA00022955"/>
    </source>
</evidence>
<dbReference type="EMBL" id="KK853510">
    <property type="protein sequence ID" value="KDR07077.1"/>
    <property type="molecule type" value="Genomic_DNA"/>
</dbReference>
<evidence type="ECO:0000256" key="3">
    <source>
        <dbReference type="ARBA" id="ARBA00012958"/>
    </source>
</evidence>
<keyword evidence="12" id="KW-0752">Steroid biosynthesis</keyword>
<evidence type="ECO:0000256" key="16">
    <source>
        <dbReference type="ARBA" id="ARBA00023221"/>
    </source>
</evidence>
<dbReference type="GO" id="GO:0019287">
    <property type="term" value="P:isopentenyl diphosphate biosynthetic process, mevalonate pathway"/>
    <property type="evidence" value="ECO:0007669"/>
    <property type="project" value="UniProtKB-UniPathway"/>
</dbReference>
<organism evidence="19 20">
    <name type="scientific">Zootermopsis nevadensis</name>
    <name type="common">Dampwood termite</name>
    <dbReference type="NCBI Taxonomy" id="136037"/>
    <lineage>
        <taxon>Eukaryota</taxon>
        <taxon>Metazoa</taxon>
        <taxon>Ecdysozoa</taxon>
        <taxon>Arthropoda</taxon>
        <taxon>Hexapoda</taxon>
        <taxon>Insecta</taxon>
        <taxon>Pterygota</taxon>
        <taxon>Neoptera</taxon>
        <taxon>Polyneoptera</taxon>
        <taxon>Dictyoptera</taxon>
        <taxon>Blattodea</taxon>
        <taxon>Blattoidea</taxon>
        <taxon>Termitoidae</taxon>
        <taxon>Termopsidae</taxon>
        <taxon>Zootermopsis</taxon>
    </lineage>
</organism>
<evidence type="ECO:0000256" key="15">
    <source>
        <dbReference type="ARBA" id="ARBA00023166"/>
    </source>
</evidence>
<reference evidence="19 20" key="1">
    <citation type="journal article" date="2014" name="Nat. Commun.">
        <title>Molecular traces of alternative social organization in a termite genome.</title>
        <authorList>
            <person name="Terrapon N."/>
            <person name="Li C."/>
            <person name="Robertson H.M."/>
            <person name="Ji L."/>
            <person name="Meng X."/>
            <person name="Booth W."/>
            <person name="Chen Z."/>
            <person name="Childers C.P."/>
            <person name="Glastad K.M."/>
            <person name="Gokhale K."/>
            <person name="Gowin J."/>
            <person name="Gronenberg W."/>
            <person name="Hermansen R.A."/>
            <person name="Hu H."/>
            <person name="Hunt B.G."/>
            <person name="Huylmans A.K."/>
            <person name="Khalil S.M."/>
            <person name="Mitchell R.D."/>
            <person name="Munoz-Torres M.C."/>
            <person name="Mustard J.A."/>
            <person name="Pan H."/>
            <person name="Reese J.T."/>
            <person name="Scharf M.E."/>
            <person name="Sun F."/>
            <person name="Vogel H."/>
            <person name="Xiao J."/>
            <person name="Yang W."/>
            <person name="Yang Z."/>
            <person name="Yang Z."/>
            <person name="Zhou J."/>
            <person name="Zhu J."/>
            <person name="Brent C.S."/>
            <person name="Elsik C.G."/>
            <person name="Goodisman M.A."/>
            <person name="Liberles D.A."/>
            <person name="Roe R.M."/>
            <person name="Vargo E.L."/>
            <person name="Vilcinskas A."/>
            <person name="Wang J."/>
            <person name="Bornberg-Bauer E."/>
            <person name="Korb J."/>
            <person name="Zhang G."/>
            <person name="Liebig J."/>
        </authorList>
    </citation>
    <scope>NUCLEOTIDE SEQUENCE [LARGE SCALE GENOMIC DNA]</scope>
    <source>
        <tissue evidence="19">Whole organism</tissue>
    </source>
</reference>
<evidence type="ECO:0000256" key="5">
    <source>
        <dbReference type="ARBA" id="ARBA00022516"/>
    </source>
</evidence>
<keyword evidence="6" id="KW-0153">Cholesterol metabolism</keyword>
<name>A0A067QIK8_ZOONE</name>
<evidence type="ECO:0000256" key="6">
    <source>
        <dbReference type="ARBA" id="ARBA00022548"/>
    </source>
</evidence>
<keyword evidence="4" id="KW-0963">Cytoplasm</keyword>
<comment type="subcellular location">
    <subcellularLocation>
        <location evidence="1">Cytoplasm</location>
        <location evidence="1">Cytosol</location>
    </subcellularLocation>
</comment>
<keyword evidence="7" id="KW-0808">Transferase</keyword>
<evidence type="ECO:0000256" key="18">
    <source>
        <dbReference type="PIRSR" id="PIRSR036639-1"/>
    </source>
</evidence>
<evidence type="ECO:0000256" key="13">
    <source>
        <dbReference type="ARBA" id="ARBA00023011"/>
    </source>
</evidence>
<feature type="binding site" evidence="18">
    <location>
        <position position="179"/>
    </location>
    <ligand>
        <name>substrate</name>
    </ligand>
</feature>
<evidence type="ECO:0000256" key="17">
    <source>
        <dbReference type="ARBA" id="ARBA00034549"/>
    </source>
</evidence>
<dbReference type="AlphaFoldDB" id="A0A067QIK8"/>
<dbReference type="NCBIfam" id="TIGR01223">
    <property type="entry name" value="Pmev_kin_anim"/>
    <property type="match status" value="1"/>
</dbReference>
<evidence type="ECO:0000256" key="7">
    <source>
        <dbReference type="ARBA" id="ARBA00022679"/>
    </source>
</evidence>
<dbReference type="PANTHER" id="PTHR13101">
    <property type="entry name" value="PHOSPHOMEVALONATE KINASE"/>
    <property type="match status" value="1"/>
</dbReference>
<sequence length="203" mass="23583">MEKIKERLAPIKFPVCILLFSGKRKSGKDYITDRIFDRLGKDNAAMIKISAPIKTHWAEKHDLNFEELMGTGEYKEKHRQDMIKWSEDIRQKDCGYFCQAAVEMFNAHEKPVWIVSDTRRRSDLKWFKENYGNAVKTVRVLADDDVRTQRGWVFTTGIDDAETECDLDGLTDWDWSILNNGSEPELENGMQNIVSWVNSTLSL</sequence>
<dbReference type="UniPathway" id="UPA00057">
    <property type="reaction ID" value="UER00099"/>
</dbReference>
<keyword evidence="15" id="KW-1207">Sterol metabolism</keyword>
<proteinExistence type="predicted"/>
<dbReference type="Pfam" id="PF04275">
    <property type="entry name" value="P-mevalo_kinase"/>
    <property type="match status" value="1"/>
</dbReference>
<evidence type="ECO:0000256" key="8">
    <source>
        <dbReference type="ARBA" id="ARBA00022741"/>
    </source>
</evidence>
<keyword evidence="20" id="KW-1185">Reference proteome</keyword>
<keyword evidence="8 18" id="KW-0547">Nucleotide-binding</keyword>
<dbReference type="STRING" id="136037.A0A067QIK8"/>
<dbReference type="PANTHER" id="PTHR13101:SF1">
    <property type="entry name" value="PHOSPHOMEVALONATE KINASE"/>
    <property type="match status" value="1"/>
</dbReference>
<keyword evidence="16" id="KW-0753">Steroid metabolism</keyword>
<dbReference type="EC" id="2.7.4.2" evidence="3"/>
<dbReference type="FunFam" id="3.40.50.300:FF:001026">
    <property type="entry name" value="Phosphomevalonate kinase"/>
    <property type="match status" value="1"/>
</dbReference>
<keyword evidence="13" id="KW-0756">Sterol biosynthesis</keyword>
<evidence type="ECO:0000313" key="20">
    <source>
        <dbReference type="Proteomes" id="UP000027135"/>
    </source>
</evidence>
<dbReference type="GO" id="GO:0004631">
    <property type="term" value="F:phosphomevalonate kinase activity"/>
    <property type="evidence" value="ECO:0007669"/>
    <property type="project" value="UniProtKB-EC"/>
</dbReference>
<dbReference type="FunCoup" id="A0A067QIK8">
    <property type="interactions" value="627"/>
</dbReference>
<dbReference type="InterPro" id="IPR005919">
    <property type="entry name" value="Pmev_kin_anim"/>
</dbReference>
<dbReference type="eggNOG" id="ENOG502RXWP">
    <property type="taxonomic scope" value="Eukaryota"/>
</dbReference>
<keyword evidence="10" id="KW-0152">Cholesterol biosynthesis</keyword>
<dbReference type="SUPFAM" id="SSF52540">
    <property type="entry name" value="P-loop containing nucleoside triphosphate hydrolases"/>
    <property type="match status" value="1"/>
</dbReference>
<dbReference type="OMA" id="YGFFCRA"/>
<comment type="pathway">
    <text evidence="2">Isoprenoid biosynthesis; isopentenyl diphosphate biosynthesis via mevalonate pathway; isopentenyl diphosphate from (R)-mevalonate: step 2/3.</text>
</comment>
<gene>
    <name evidence="19" type="ORF">L798_03408</name>
</gene>
<dbReference type="OrthoDB" id="2401875at2759"/>
<keyword evidence="5" id="KW-0444">Lipid biosynthesis</keyword>
<feature type="binding site" evidence="18">
    <location>
        <begin position="23"/>
        <end position="29"/>
    </location>
    <ligand>
        <name>ATP</name>
        <dbReference type="ChEBI" id="CHEBI:30616"/>
    </ligand>
</feature>
<dbReference type="PIRSF" id="PIRSF036639">
    <property type="entry name" value="PMK_anim"/>
    <property type="match status" value="1"/>
</dbReference>
<keyword evidence="11 18" id="KW-0067">ATP-binding</keyword>
<dbReference type="InterPro" id="IPR027417">
    <property type="entry name" value="P-loop_NTPase"/>
</dbReference>